<keyword evidence="2" id="KW-0349">Heme</keyword>
<keyword evidence="1" id="KW-0004">4Fe-4S</keyword>
<dbReference type="Gene3D" id="3.30.413.10">
    <property type="entry name" value="Sulfite Reductase Hemoprotein, domain 1"/>
    <property type="match status" value="2"/>
</dbReference>
<organism evidence="8 9">
    <name type="scientific">Methylobacterium longum</name>
    <dbReference type="NCBI Taxonomy" id="767694"/>
    <lineage>
        <taxon>Bacteria</taxon>
        <taxon>Pseudomonadati</taxon>
        <taxon>Pseudomonadota</taxon>
        <taxon>Alphaproteobacteria</taxon>
        <taxon>Hyphomicrobiales</taxon>
        <taxon>Methylobacteriaceae</taxon>
        <taxon>Methylobacterium</taxon>
    </lineage>
</organism>
<keyword evidence="3" id="KW-0479">Metal-binding</keyword>
<dbReference type="GO" id="GO:0043818">
    <property type="term" value="F:precorrin-3B synthase activity"/>
    <property type="evidence" value="ECO:0007669"/>
    <property type="project" value="UniProtKB-EC"/>
</dbReference>
<dbReference type="InterPro" id="IPR005117">
    <property type="entry name" value="NiRdtase/SiRdtase_haem-b_fer"/>
</dbReference>
<feature type="domain" description="Nitrite/Sulfite reductase ferredoxin-like" evidence="7">
    <location>
        <begin position="26"/>
        <end position="91"/>
    </location>
</feature>
<dbReference type="Proteomes" id="UP001244297">
    <property type="component" value="Unassembled WGS sequence"/>
</dbReference>
<dbReference type="InterPro" id="IPR051329">
    <property type="entry name" value="NIR_SIR_4Fe-4S"/>
</dbReference>
<evidence type="ECO:0000256" key="1">
    <source>
        <dbReference type="ARBA" id="ARBA00022485"/>
    </source>
</evidence>
<evidence type="ECO:0000256" key="4">
    <source>
        <dbReference type="ARBA" id="ARBA00023002"/>
    </source>
</evidence>
<keyword evidence="5" id="KW-0408">Iron</keyword>
<dbReference type="InterPro" id="IPR036136">
    <property type="entry name" value="Nit/Sulf_reduc_fer-like_dom_sf"/>
</dbReference>
<name>A0ABT8ASC4_9HYPH</name>
<dbReference type="Gene3D" id="3.90.480.10">
    <property type="entry name" value="Sulfite Reductase Hemoprotein,Domain 2"/>
    <property type="match status" value="1"/>
</dbReference>
<dbReference type="InterPro" id="IPR012798">
    <property type="entry name" value="Cbl_synth_CobG-like"/>
</dbReference>
<feature type="domain" description="Nitrite/Sulfite reductase ferredoxin-like" evidence="7">
    <location>
        <begin position="266"/>
        <end position="319"/>
    </location>
</feature>
<comment type="caution">
    <text evidence="8">The sequence shown here is derived from an EMBL/GenBank/DDBJ whole genome shotgun (WGS) entry which is preliminary data.</text>
</comment>
<evidence type="ECO:0000313" key="9">
    <source>
        <dbReference type="Proteomes" id="UP001244297"/>
    </source>
</evidence>
<evidence type="ECO:0000259" key="7">
    <source>
        <dbReference type="Pfam" id="PF03460"/>
    </source>
</evidence>
<accession>A0ABT8ASC4</accession>
<keyword evidence="6" id="KW-0411">Iron-sulfur</keyword>
<dbReference type="RefSeq" id="WP_283206422.1">
    <property type="nucleotide sequence ID" value="NZ_BPQS01000002.1"/>
</dbReference>
<evidence type="ECO:0000256" key="5">
    <source>
        <dbReference type="ARBA" id="ARBA00023004"/>
    </source>
</evidence>
<evidence type="ECO:0000256" key="2">
    <source>
        <dbReference type="ARBA" id="ARBA00022617"/>
    </source>
</evidence>
<keyword evidence="9" id="KW-1185">Reference proteome</keyword>
<protein>
    <submittedName>
        <fullName evidence="8">Precorrin-3B synthase</fullName>
        <ecNumber evidence="8">1.14.13.83</ecNumber>
    </submittedName>
</protein>
<dbReference type="EC" id="1.14.13.83" evidence="8"/>
<proteinExistence type="predicted"/>
<dbReference type="Pfam" id="PF03460">
    <property type="entry name" value="NIR_SIR_ferr"/>
    <property type="match status" value="2"/>
</dbReference>
<evidence type="ECO:0000256" key="6">
    <source>
        <dbReference type="ARBA" id="ARBA00023014"/>
    </source>
</evidence>
<dbReference type="EMBL" id="JAUFPT010000058">
    <property type="protein sequence ID" value="MDN3572264.1"/>
    <property type="molecule type" value="Genomic_DNA"/>
</dbReference>
<dbReference type="InterPro" id="IPR006066">
    <property type="entry name" value="NO2/SO3_Rdtase_FeS/sirohaem_BS"/>
</dbReference>
<dbReference type="SUPFAM" id="SSF56014">
    <property type="entry name" value="Nitrite and sulphite reductase 4Fe-4S domain-like"/>
    <property type="match status" value="1"/>
</dbReference>
<keyword evidence="4 8" id="KW-0560">Oxidoreductase</keyword>
<sequence>MSASGHRRVLPEAPARRGWCPGLARPMPTGDGLLARVHPPLGILTPPQARAVADGARRHGNGHLDLTARANLQVRGVSEATRLALADRLQSIGLGDVRADGGPQRLTLTSPLAGIDPDETIDVPALARAVEAIGPTILGLPAKTLVVIEGRVGAAMPEADCFVIARGPGVVAVAIGAAPGLRELVTCEAGDAPGLVRALLDAFARTGRRRMRDLSDTDMSVMIRALTAEGPIRAPVCVTEGGRDFVSGSPFAPAPGLHAGLRILALDAPFGRCTADALDRIADAAEAFGTDAIRLSPTRGFVLTTAPGIRAAAVVADLASDFIVASDDPRSSIDACTGAPGCASGSTPTLADAARLAGAFRPLAMPDISAHVSGCAKGCARPGPADLTLVGRDGRYGVVLGGAPGDEPAMDLPIEAVLERLGRAKTVGLSAAFAPDMARTTCGRTRRPA</sequence>
<dbReference type="NCBIfam" id="TIGR02435">
    <property type="entry name" value="CobG"/>
    <property type="match status" value="1"/>
</dbReference>
<evidence type="ECO:0000313" key="8">
    <source>
        <dbReference type="EMBL" id="MDN3572264.1"/>
    </source>
</evidence>
<dbReference type="PANTHER" id="PTHR32439:SF9">
    <property type="entry name" value="BLR3264 PROTEIN"/>
    <property type="match status" value="1"/>
</dbReference>
<evidence type="ECO:0000256" key="3">
    <source>
        <dbReference type="ARBA" id="ARBA00022723"/>
    </source>
</evidence>
<dbReference type="PROSITE" id="PS00365">
    <property type="entry name" value="NIR_SIR"/>
    <property type="match status" value="1"/>
</dbReference>
<dbReference type="PANTHER" id="PTHR32439">
    <property type="entry name" value="FERREDOXIN--NITRITE REDUCTASE, CHLOROPLASTIC"/>
    <property type="match status" value="1"/>
</dbReference>
<dbReference type="SUPFAM" id="SSF55124">
    <property type="entry name" value="Nitrite/Sulfite reductase N-terminal domain-like"/>
    <property type="match status" value="2"/>
</dbReference>
<reference evidence="9" key="1">
    <citation type="journal article" date="2019" name="Int. J. Syst. Evol. Microbiol.">
        <title>The Global Catalogue of Microorganisms (GCM) 10K type strain sequencing project: providing services to taxonomists for standard genome sequencing and annotation.</title>
        <authorList>
            <consortium name="The Broad Institute Genomics Platform"/>
            <consortium name="The Broad Institute Genome Sequencing Center for Infectious Disease"/>
            <person name="Wu L."/>
            <person name="Ma J."/>
        </authorList>
    </citation>
    <scope>NUCLEOTIDE SEQUENCE [LARGE SCALE GENOMIC DNA]</scope>
    <source>
        <strain evidence="9">CECT 7806</strain>
    </source>
</reference>
<dbReference type="InterPro" id="IPR045854">
    <property type="entry name" value="NO2/SO3_Rdtase_4Fe4S_sf"/>
</dbReference>
<gene>
    <name evidence="8" type="primary">cobG</name>
    <name evidence="8" type="ORF">QWZ18_16735</name>
</gene>